<evidence type="ECO:0000256" key="2">
    <source>
        <dbReference type="SAM" id="SignalP"/>
    </source>
</evidence>
<evidence type="ECO:0000313" key="5">
    <source>
        <dbReference type="EMBL" id="GAA3559956.1"/>
    </source>
</evidence>
<dbReference type="Pfam" id="PF00561">
    <property type="entry name" value="Abhydrolase_1"/>
    <property type="match status" value="1"/>
</dbReference>
<proteinExistence type="predicted"/>
<dbReference type="InterPro" id="IPR000073">
    <property type="entry name" value="AB_hydrolase_1"/>
</dbReference>
<evidence type="ECO:0000259" key="3">
    <source>
        <dbReference type="Pfam" id="PF00561"/>
    </source>
</evidence>
<evidence type="ECO:0000256" key="1">
    <source>
        <dbReference type="ARBA" id="ARBA00021843"/>
    </source>
</evidence>
<reference evidence="6" key="1">
    <citation type="journal article" date="2019" name="Int. J. Syst. Evol. Microbiol.">
        <title>The Global Catalogue of Microorganisms (GCM) 10K type strain sequencing project: providing services to taxonomists for standard genome sequencing and annotation.</title>
        <authorList>
            <consortium name="The Broad Institute Genomics Platform"/>
            <consortium name="The Broad Institute Genome Sequencing Center for Infectious Disease"/>
            <person name="Wu L."/>
            <person name="Ma J."/>
        </authorList>
    </citation>
    <scope>NUCLEOTIDE SEQUENCE [LARGE SCALE GENOMIC DNA]</scope>
    <source>
        <strain evidence="6">JCM 17111</strain>
    </source>
</reference>
<dbReference type="GO" id="GO:0016787">
    <property type="term" value="F:hydrolase activity"/>
    <property type="evidence" value="ECO:0007669"/>
    <property type="project" value="UniProtKB-KW"/>
</dbReference>
<dbReference type="InterPro" id="IPR005944">
    <property type="entry name" value="Pro_iminopeptidase"/>
</dbReference>
<dbReference type="PANTHER" id="PTHR43722:SF1">
    <property type="entry name" value="PROLINE IMINOPEPTIDASE"/>
    <property type="match status" value="1"/>
</dbReference>
<dbReference type="SUPFAM" id="SSF53474">
    <property type="entry name" value="alpha/beta-Hydrolases"/>
    <property type="match status" value="1"/>
</dbReference>
<evidence type="ECO:0000259" key="4">
    <source>
        <dbReference type="Pfam" id="PF08386"/>
    </source>
</evidence>
<gene>
    <name evidence="5" type="ORF">GCM10022395_08530</name>
</gene>
<dbReference type="InterPro" id="IPR013595">
    <property type="entry name" value="Pept_S33_TAP-like_C"/>
</dbReference>
<sequence>MRSWIILILVVLLCACSSTSSNEVIDGILEVPENRKNPNSRTLKLVYKVLKAKKGDSLKAPIVFLQGGPGGPTVIHAEFWENHPLRNDRDIVLMDQRGTGTSEANCIEMGEAMFSIMRQDLDNEGEIKAMDSIFSICKYAMKQEGVDLAGYTSKENAADFEDLRKALGYEQWNLLGVSYGTRLGLTIIRDFPNSVRSIVTTGIFAPETNGINYNIENFERSLFTVLERCENDEDCNRRYPNLKEQLLKAIKKLESSPLHCNYKGKPFVINTQEAALIIYLHLYDRRSIGNIPLLIEAFENGETEYLLYAIKALESLSNYINWPMHHSVLAYEELPFYDELALVESIKRSEIAFNLTMDSELGIKLLNNWHSYRASEIENQAVVSKIPTLMVSGGLDHVTPVSNATEALAHLENGYEVIFPDEGHNLFNPCFFQIVEDFFNDPLDKPDLECSFISNPIEWNLEGLSQKKN</sequence>
<dbReference type="EMBL" id="BAABCY010000024">
    <property type="protein sequence ID" value="GAA3559956.1"/>
    <property type="molecule type" value="Genomic_DNA"/>
</dbReference>
<dbReference type="Gene3D" id="3.40.50.1820">
    <property type="entry name" value="alpha/beta hydrolase"/>
    <property type="match status" value="1"/>
</dbReference>
<feature type="signal peptide" evidence="2">
    <location>
        <begin position="1"/>
        <end position="22"/>
    </location>
</feature>
<dbReference type="PROSITE" id="PS51257">
    <property type="entry name" value="PROKAR_LIPOPROTEIN"/>
    <property type="match status" value="1"/>
</dbReference>
<feature type="domain" description="Peptidase S33 tripeptidyl aminopeptidase-like C-terminal" evidence="4">
    <location>
        <begin position="368"/>
        <end position="442"/>
    </location>
</feature>
<keyword evidence="5" id="KW-0378">Hydrolase</keyword>
<dbReference type="PANTHER" id="PTHR43722">
    <property type="entry name" value="PROLINE IMINOPEPTIDASE"/>
    <property type="match status" value="1"/>
</dbReference>
<name>A0ABP6X1C7_9FLAO</name>
<comment type="caution">
    <text evidence="5">The sequence shown here is derived from an EMBL/GenBank/DDBJ whole genome shotgun (WGS) entry which is preliminary data.</text>
</comment>
<evidence type="ECO:0000313" key="6">
    <source>
        <dbReference type="Proteomes" id="UP001500954"/>
    </source>
</evidence>
<dbReference type="InterPro" id="IPR029058">
    <property type="entry name" value="AB_hydrolase_fold"/>
</dbReference>
<protein>
    <recommendedName>
        <fullName evidence="1">Proline iminopeptidase</fullName>
    </recommendedName>
</protein>
<dbReference type="RefSeq" id="WP_345004587.1">
    <property type="nucleotide sequence ID" value="NZ_BAABCY010000024.1"/>
</dbReference>
<dbReference type="Pfam" id="PF08386">
    <property type="entry name" value="Abhydrolase_4"/>
    <property type="match status" value="1"/>
</dbReference>
<organism evidence="5 6">
    <name type="scientific">Snuella lapsa</name>
    <dbReference type="NCBI Taxonomy" id="870481"/>
    <lineage>
        <taxon>Bacteria</taxon>
        <taxon>Pseudomonadati</taxon>
        <taxon>Bacteroidota</taxon>
        <taxon>Flavobacteriia</taxon>
        <taxon>Flavobacteriales</taxon>
        <taxon>Flavobacteriaceae</taxon>
        <taxon>Snuella</taxon>
    </lineage>
</organism>
<dbReference type="Proteomes" id="UP001500954">
    <property type="component" value="Unassembled WGS sequence"/>
</dbReference>
<keyword evidence="6" id="KW-1185">Reference proteome</keyword>
<keyword evidence="2" id="KW-0732">Signal</keyword>
<feature type="domain" description="AB hydrolase-1" evidence="3">
    <location>
        <begin position="61"/>
        <end position="203"/>
    </location>
</feature>
<accession>A0ABP6X1C7</accession>
<feature type="chain" id="PRO_5045243307" description="Proline iminopeptidase" evidence="2">
    <location>
        <begin position="23"/>
        <end position="469"/>
    </location>
</feature>